<evidence type="ECO:0000313" key="2">
    <source>
        <dbReference type="EMBL" id="NYD34186.1"/>
    </source>
</evidence>
<dbReference type="Proteomes" id="UP000535890">
    <property type="component" value="Unassembled WGS sequence"/>
</dbReference>
<dbReference type="AlphaFoldDB" id="A0A7Y9DRH4"/>
<dbReference type="EMBL" id="JACCBN010000001">
    <property type="protein sequence ID" value="NYD34186.1"/>
    <property type="molecule type" value="Genomic_DNA"/>
</dbReference>
<sequence>MHAELLSQRVVEIIESAALPHLDAGALVAALAVVLAGAGLVIVRDYALGGGDSLPLLVAEPFPRVEASLGVVPTLSGVDDAFATRLLHYAQHPAVDGLVVVNALPDPVPRPRSIAGVPLHAAVVGARASSSASECTS</sequence>
<accession>A0A7Y9DRH4</accession>
<evidence type="ECO:0000313" key="3">
    <source>
        <dbReference type="Proteomes" id="UP000535890"/>
    </source>
</evidence>
<keyword evidence="1" id="KW-0812">Transmembrane</keyword>
<reference evidence="2 3" key="1">
    <citation type="submission" date="2020-07" db="EMBL/GenBank/DDBJ databases">
        <title>Sequencing the genomes of 1000 actinobacteria strains.</title>
        <authorList>
            <person name="Klenk H.-P."/>
        </authorList>
    </citation>
    <scope>NUCLEOTIDE SEQUENCE [LARGE SCALE GENOMIC DNA]</scope>
    <source>
        <strain evidence="2 3">DSM 45772</strain>
    </source>
</reference>
<feature type="transmembrane region" description="Helical" evidence="1">
    <location>
        <begin position="24"/>
        <end position="43"/>
    </location>
</feature>
<protein>
    <submittedName>
        <fullName evidence="2">Uncharacterized protein</fullName>
    </submittedName>
</protein>
<gene>
    <name evidence="2" type="ORF">BJ983_000288</name>
</gene>
<name>A0A7Y9DRH4_9PSEU</name>
<organism evidence="2 3">
    <name type="scientific">Actinomycetospora corticicola</name>
    <dbReference type="NCBI Taxonomy" id="663602"/>
    <lineage>
        <taxon>Bacteria</taxon>
        <taxon>Bacillati</taxon>
        <taxon>Actinomycetota</taxon>
        <taxon>Actinomycetes</taxon>
        <taxon>Pseudonocardiales</taxon>
        <taxon>Pseudonocardiaceae</taxon>
        <taxon>Actinomycetospora</taxon>
    </lineage>
</organism>
<keyword evidence="1" id="KW-0472">Membrane</keyword>
<proteinExistence type="predicted"/>
<evidence type="ECO:0000256" key="1">
    <source>
        <dbReference type="SAM" id="Phobius"/>
    </source>
</evidence>
<dbReference type="RefSeq" id="WP_179792160.1">
    <property type="nucleotide sequence ID" value="NZ_BAABHP010000012.1"/>
</dbReference>
<keyword evidence="1" id="KW-1133">Transmembrane helix</keyword>
<keyword evidence="3" id="KW-1185">Reference proteome</keyword>
<comment type="caution">
    <text evidence="2">The sequence shown here is derived from an EMBL/GenBank/DDBJ whole genome shotgun (WGS) entry which is preliminary data.</text>
</comment>